<dbReference type="KEGG" id="cfi:Celf_1744"/>
<dbReference type="AlphaFoldDB" id="F4H8J5"/>
<feature type="compositionally biased region" description="Polar residues" evidence="5">
    <location>
        <begin position="885"/>
        <end position="896"/>
    </location>
</feature>
<dbReference type="InterPro" id="IPR017853">
    <property type="entry name" value="GH"/>
</dbReference>
<dbReference type="Pfam" id="PF01229">
    <property type="entry name" value="Glyco_hydro_39"/>
    <property type="match status" value="2"/>
</dbReference>
<keyword evidence="3" id="KW-0326">Glycosidase</keyword>
<dbReference type="PROSITE" id="PS01027">
    <property type="entry name" value="GLYCOSYL_HYDROL_F39"/>
    <property type="match status" value="1"/>
</dbReference>
<dbReference type="HOGENOM" id="CLU_322808_0_0_11"/>
<reference evidence="8 9" key="1">
    <citation type="submission" date="2011-04" db="EMBL/GenBank/DDBJ databases">
        <title>Complete sequence of Cellulomonas fimi ATCC 484.</title>
        <authorList>
            <consortium name="US DOE Joint Genome Institute"/>
            <person name="Lucas S."/>
            <person name="Han J."/>
            <person name="Lapidus A."/>
            <person name="Cheng J.-F."/>
            <person name="Goodwin L."/>
            <person name="Pitluck S."/>
            <person name="Peters L."/>
            <person name="Chertkov O."/>
            <person name="Detter J.C."/>
            <person name="Han C."/>
            <person name="Tapia R."/>
            <person name="Land M."/>
            <person name="Hauser L."/>
            <person name="Kyrpides N."/>
            <person name="Ivanova N."/>
            <person name="Ovchinnikova G."/>
            <person name="Pagani I."/>
            <person name="Mead D."/>
            <person name="Brumm P."/>
            <person name="Woyke T."/>
        </authorList>
    </citation>
    <scope>NUCLEOTIDE SEQUENCE [LARGE SCALE GENOMIC DNA]</scope>
    <source>
        <strain evidence="9">ATCC 484 / DSM 20113 / JCM 1341 / NBRC 15513 / NCIMB 8980 / NCTC 7547</strain>
    </source>
</reference>
<dbReference type="Gene3D" id="3.20.20.80">
    <property type="entry name" value="Glycosidases"/>
    <property type="match status" value="1"/>
</dbReference>
<dbReference type="STRING" id="590998.Celf_1744"/>
<evidence type="ECO:0000313" key="8">
    <source>
        <dbReference type="EMBL" id="AEE45876.1"/>
    </source>
</evidence>
<evidence type="ECO:0000259" key="7">
    <source>
        <dbReference type="Pfam" id="PF07859"/>
    </source>
</evidence>
<dbReference type="InterPro" id="IPR013094">
    <property type="entry name" value="AB_hydrolase_3"/>
</dbReference>
<evidence type="ECO:0000313" key="9">
    <source>
        <dbReference type="Proteomes" id="UP000008460"/>
    </source>
</evidence>
<dbReference type="InterPro" id="IPR051923">
    <property type="entry name" value="Glycosyl_Hydrolase_39"/>
</dbReference>
<dbReference type="GO" id="GO:0004553">
    <property type="term" value="F:hydrolase activity, hydrolyzing O-glycosyl compounds"/>
    <property type="evidence" value="ECO:0007669"/>
    <property type="project" value="InterPro"/>
</dbReference>
<name>F4H8J5_CELFA</name>
<dbReference type="eggNOG" id="COG3664">
    <property type="taxonomic scope" value="Bacteria"/>
</dbReference>
<dbReference type="InterPro" id="IPR049165">
    <property type="entry name" value="GH39_as"/>
</dbReference>
<dbReference type="InterPro" id="IPR000514">
    <property type="entry name" value="Glyco_hydro_39"/>
</dbReference>
<dbReference type="PANTHER" id="PTHR12631:SF10">
    <property type="entry name" value="BETA-XYLOSIDASE-LIKE PROTEIN-RELATED"/>
    <property type="match status" value="1"/>
</dbReference>
<dbReference type="Proteomes" id="UP000008460">
    <property type="component" value="Chromosome"/>
</dbReference>
<comment type="similarity">
    <text evidence="1">Belongs to the glycosyl hydrolase 39 family.</text>
</comment>
<evidence type="ECO:0000259" key="6">
    <source>
        <dbReference type="Pfam" id="PF01229"/>
    </source>
</evidence>
<dbReference type="SUPFAM" id="SSF53474">
    <property type="entry name" value="alpha/beta-Hydrolases"/>
    <property type="match status" value="1"/>
</dbReference>
<dbReference type="EMBL" id="CP002666">
    <property type="protein sequence ID" value="AEE45876.1"/>
    <property type="molecule type" value="Genomic_DNA"/>
</dbReference>
<feature type="domain" description="Alpha/beta hydrolase fold-3" evidence="7">
    <location>
        <begin position="78"/>
        <end position="121"/>
    </location>
</feature>
<evidence type="ECO:0000256" key="2">
    <source>
        <dbReference type="ARBA" id="ARBA00022801"/>
    </source>
</evidence>
<dbReference type="SUPFAM" id="SSF51011">
    <property type="entry name" value="Glycosyl hydrolase domain"/>
    <property type="match status" value="1"/>
</dbReference>
<keyword evidence="9" id="KW-1185">Reference proteome</keyword>
<evidence type="ECO:0000256" key="5">
    <source>
        <dbReference type="SAM" id="MobiDB-lite"/>
    </source>
</evidence>
<dbReference type="eggNOG" id="COG0657">
    <property type="taxonomic scope" value="Bacteria"/>
</dbReference>
<dbReference type="Gene3D" id="2.60.40.1500">
    <property type="entry name" value="Glycosyl hydrolase domain, family 39"/>
    <property type="match status" value="1"/>
</dbReference>
<sequence>MTRRLVPELEVRRHLVEDYADFTQIPEAVVARWKAPFGPPEDWDLTVVDHTVPGPHGPVPVRVYTPVGTPPDGGRACLVWMHGGAFSWGDLDMAEAHEVARGVAGRADVVVVSVDYRLCPVMPELGGTVGDRVDERGEPVRFPVPQDDCAAVLDAVRADPARFGVDAARVAIGGASAGAFLAAAVTLRAVEDGRAPWQTLLVYPMLHPRVPALGTELAEAVEAAPRALQLPAWMVEATNRTVLGREPEPSDDEAFPGLAARLEGFPPTYVENGELDAFRASGERFSTRLRAAGVDVVEVTRSGVPHGHLDWVGFGPARDTLDALAQRLRAPSAADRQALDELRVDGAPASDAPLHHVWNRCVGAGRANEALRADWQAHLREAVDVLGVRSVRFHGLFHDDMFVYRSTYGGGFAPPEVLPEPLITFSYVDMVFDALLDAGARPFVELGFMPRELATQTETLFWWKAHCSPPTDMAEWVRLVSETVRHWIERYGLDEVRQWRFEVWNEPNLVPHFWTGTRTEYFALYEATARALKAIDLQLRVGGPSTSVFVPDARYAGETYDHAAEFATGRAPDPDALDWQPVWVRELVDYCAERDLPLDFLSTHLYPTDYAADGTGSGVTAIHRHVDATEQDLRLLQELIAASPYPDAELHITEWSSSPSSRDRTHDTLFAATYITRAFLKGAALADSISYWTFTDIFEEGGAGLGPFHGGFGFVNEQGIHKPTFHAVAMLNRLGDRVVHQDEHGIITRSSGDGHVSAVFLNYPAEMGTRGVEQHDTYAAARAYREIGTARRVRRTVAGLEPGTVFQVEVLDWEHGNAAEAWHQMGEPLNLTRAQTTELKTVADDLRRWTITVPDSGVLEIDLDLPAWAVASVAPVTPTPSPTTNDAPSPTSSRQG</sequence>
<feature type="domain" description="Glycosyl hydrolases family 39 N-terminal catalytic" evidence="6">
    <location>
        <begin position="351"/>
        <end position="548"/>
    </location>
</feature>
<feature type="domain" description="Alpha/beta hydrolase fold-3" evidence="7">
    <location>
        <begin position="141"/>
        <end position="308"/>
    </location>
</feature>
<feature type="domain" description="Glycosyl hydrolases family 39 N-terminal catalytic" evidence="6">
    <location>
        <begin position="582"/>
        <end position="857"/>
    </location>
</feature>
<evidence type="ECO:0000256" key="1">
    <source>
        <dbReference type="ARBA" id="ARBA00008875"/>
    </source>
</evidence>
<dbReference type="RefSeq" id="WP_013770902.1">
    <property type="nucleotide sequence ID" value="NC_015514.1"/>
</dbReference>
<dbReference type="GO" id="GO:0005975">
    <property type="term" value="P:carbohydrate metabolic process"/>
    <property type="evidence" value="ECO:0007669"/>
    <property type="project" value="InterPro"/>
</dbReference>
<dbReference type="PANTHER" id="PTHR12631">
    <property type="entry name" value="ALPHA-L-IDURONIDASE"/>
    <property type="match status" value="1"/>
</dbReference>
<accession>F4H8J5</accession>
<proteinExistence type="inferred from homology"/>
<evidence type="ECO:0000256" key="4">
    <source>
        <dbReference type="PIRSR" id="PIRSR600514-1"/>
    </source>
</evidence>
<protein>
    <submittedName>
        <fullName evidence="8">Glycoside hydrolase family 39</fullName>
    </submittedName>
</protein>
<dbReference type="InterPro" id="IPR029058">
    <property type="entry name" value="AB_hydrolase_fold"/>
</dbReference>
<feature type="region of interest" description="Disordered" evidence="5">
    <location>
        <begin position="875"/>
        <end position="896"/>
    </location>
</feature>
<feature type="active site" description="Proton donor" evidence="4">
    <location>
        <position position="506"/>
    </location>
</feature>
<dbReference type="InterPro" id="IPR049166">
    <property type="entry name" value="GH39_cat"/>
</dbReference>
<dbReference type="Gene3D" id="3.40.50.1820">
    <property type="entry name" value="alpha/beta hydrolase"/>
    <property type="match status" value="1"/>
</dbReference>
<dbReference type="SUPFAM" id="SSF51445">
    <property type="entry name" value="(Trans)glycosidases"/>
    <property type="match status" value="1"/>
</dbReference>
<dbReference type="Pfam" id="PF07859">
    <property type="entry name" value="Abhydrolase_3"/>
    <property type="match status" value="2"/>
</dbReference>
<keyword evidence="2 8" id="KW-0378">Hydrolase</keyword>
<organism evidence="8 9">
    <name type="scientific">Cellulomonas fimi (strain ATCC 484 / DSM 20113 / JCM 1341 / CCUG 24087 / LMG 16345 / NBRC 15513 / NCIMB 8980 / NCTC 7547 / NRS-133)</name>
    <dbReference type="NCBI Taxonomy" id="590998"/>
    <lineage>
        <taxon>Bacteria</taxon>
        <taxon>Bacillati</taxon>
        <taxon>Actinomycetota</taxon>
        <taxon>Actinomycetes</taxon>
        <taxon>Micrococcales</taxon>
        <taxon>Cellulomonadaceae</taxon>
        <taxon>Cellulomonas</taxon>
    </lineage>
</organism>
<dbReference type="PRINTS" id="PR00745">
    <property type="entry name" value="GLHYDRLASE39"/>
</dbReference>
<evidence type="ECO:0000256" key="3">
    <source>
        <dbReference type="ARBA" id="ARBA00023295"/>
    </source>
</evidence>
<gene>
    <name evidence="8" type="ordered locus">Celf_1744</name>
</gene>